<dbReference type="Proteomes" id="UP001607151">
    <property type="component" value="Unassembled WGS sequence"/>
</dbReference>
<dbReference type="RefSeq" id="WP_394608417.1">
    <property type="nucleotide sequence ID" value="NZ_JBIHSJ010000004.1"/>
</dbReference>
<dbReference type="CDD" id="cd03043">
    <property type="entry name" value="GST_N_1"/>
    <property type="match status" value="1"/>
</dbReference>
<dbReference type="PROSITE" id="PS50404">
    <property type="entry name" value="GST_NTER"/>
    <property type="match status" value="1"/>
</dbReference>
<keyword evidence="3" id="KW-1185">Reference proteome</keyword>
<dbReference type="PANTHER" id="PTHR42673">
    <property type="entry name" value="MALEYLACETOACETATE ISOMERASE"/>
    <property type="match status" value="1"/>
</dbReference>
<dbReference type="CDD" id="cd03194">
    <property type="entry name" value="GST_C_3"/>
    <property type="match status" value="1"/>
</dbReference>
<dbReference type="SUPFAM" id="SSF47616">
    <property type="entry name" value="GST C-terminal domain-like"/>
    <property type="match status" value="1"/>
</dbReference>
<dbReference type="Pfam" id="PF13409">
    <property type="entry name" value="GST_N_2"/>
    <property type="match status" value="1"/>
</dbReference>
<dbReference type="PANTHER" id="PTHR42673:SF4">
    <property type="entry name" value="MALEYLACETOACETATE ISOMERASE"/>
    <property type="match status" value="1"/>
</dbReference>
<accession>A0ABW7IYQ2</accession>
<dbReference type="SUPFAM" id="SSF52833">
    <property type="entry name" value="Thioredoxin-like"/>
    <property type="match status" value="1"/>
</dbReference>
<comment type="caution">
    <text evidence="2">The sequence shown here is derived from an EMBL/GenBank/DDBJ whole genome shotgun (WGS) entry which is preliminary data.</text>
</comment>
<protein>
    <submittedName>
        <fullName evidence="2">Glutathione S-transferase family protein</fullName>
    </submittedName>
</protein>
<dbReference type="Gene3D" id="3.40.30.10">
    <property type="entry name" value="Glutaredoxin"/>
    <property type="match status" value="1"/>
</dbReference>
<dbReference type="InterPro" id="IPR036282">
    <property type="entry name" value="Glutathione-S-Trfase_C_sf"/>
</dbReference>
<reference evidence="2 3" key="1">
    <citation type="submission" date="2024-10" db="EMBL/GenBank/DDBJ databases">
        <authorList>
            <person name="Yibar A."/>
            <person name="Saticioglu I.B."/>
            <person name="Duman M."/>
            <person name="Ajmi N."/>
            <person name="Gurler F."/>
            <person name="Ay H."/>
            <person name="Onuk E."/>
            <person name="Guler S."/>
            <person name="Romalde J.L."/>
        </authorList>
    </citation>
    <scope>NUCLEOTIDE SEQUENCE [LARGE SCALE GENOMIC DNA]</scope>
    <source>
        <strain evidence="2 3">14-MA-B</strain>
    </source>
</reference>
<sequence length="220" mass="25609">MQLYIGNQNYSSWSLRGWLIFAQHDLKIEVIKLPLFKPEFYRTLEKITPTAKVPTLVDKQVEDEDVVVWDSLAILEYINEQYLEGSAWPTDPRQKAKARAIACEMHSGFTALRNEMPMNCRATRHVELSQNALNDIARIDQMWSQQMNDYPDEWLFGEWSIVDAMYAPIALRFQTYQIPLSDLARQYQQKVITSPAIQRWLYEASLESDIVEEDEAGEAI</sequence>
<dbReference type="Gene3D" id="1.20.1050.10">
    <property type="match status" value="1"/>
</dbReference>
<dbReference type="InterPro" id="IPR004045">
    <property type="entry name" value="Glutathione_S-Trfase_N"/>
</dbReference>
<evidence type="ECO:0000313" key="3">
    <source>
        <dbReference type="Proteomes" id="UP001607151"/>
    </source>
</evidence>
<proteinExistence type="predicted"/>
<evidence type="ECO:0000313" key="2">
    <source>
        <dbReference type="EMBL" id="MFH0266768.1"/>
    </source>
</evidence>
<organism evidence="2 3">
    <name type="scientific">Vibrio rumoiensis</name>
    <dbReference type="NCBI Taxonomy" id="76258"/>
    <lineage>
        <taxon>Bacteria</taxon>
        <taxon>Pseudomonadati</taxon>
        <taxon>Pseudomonadota</taxon>
        <taxon>Gammaproteobacteria</taxon>
        <taxon>Vibrionales</taxon>
        <taxon>Vibrionaceae</taxon>
        <taxon>Vibrio</taxon>
    </lineage>
</organism>
<dbReference type="InterPro" id="IPR036249">
    <property type="entry name" value="Thioredoxin-like_sf"/>
</dbReference>
<gene>
    <name evidence="2" type="ORF">ACGRQ9_15080</name>
</gene>
<evidence type="ECO:0000259" key="1">
    <source>
        <dbReference type="PROSITE" id="PS50404"/>
    </source>
</evidence>
<dbReference type="EMBL" id="JBIHSN010000003">
    <property type="protein sequence ID" value="MFH0266768.1"/>
    <property type="molecule type" value="Genomic_DNA"/>
</dbReference>
<name>A0ABW7IYQ2_9VIBR</name>
<feature type="domain" description="GST N-terminal" evidence="1">
    <location>
        <begin position="1"/>
        <end position="86"/>
    </location>
</feature>